<protein>
    <submittedName>
        <fullName evidence="1">Mu-like prophage protein gp36</fullName>
    </submittedName>
</protein>
<dbReference type="RefSeq" id="WP_115369762.1">
    <property type="nucleotide sequence ID" value="NZ_UGPZ01000003.1"/>
</dbReference>
<accession>A0A378PY81</accession>
<dbReference type="InterPro" id="IPR009752">
    <property type="entry name" value="Phage_Mu_GpJ"/>
</dbReference>
<name>A0A378PY81_MORBO</name>
<reference evidence="1 2" key="1">
    <citation type="submission" date="2018-06" db="EMBL/GenBank/DDBJ databases">
        <authorList>
            <consortium name="Pathogen Informatics"/>
            <person name="Doyle S."/>
        </authorList>
    </citation>
    <scope>NUCLEOTIDE SEQUENCE [LARGE SCALE GENOMIC DNA]</scope>
    <source>
        <strain evidence="1 2">NCTC9426</strain>
    </source>
</reference>
<dbReference type="AlphaFoldDB" id="A0A378PY81"/>
<evidence type="ECO:0000313" key="1">
    <source>
        <dbReference type="EMBL" id="STY93432.1"/>
    </source>
</evidence>
<sequence>MYATKDDMITRFGIRQINELESMHHDGELSTDKALMDATHQINSYLSVRYITPVVGSEFLTVIACNIARYRLYMNDSDGEVQKRYDEAIAWLKDVANGKANVTYATPLTAQEIEKTTVRPVAPVGASHKGGVFGDNVFAKLPRP</sequence>
<proteinExistence type="predicted"/>
<dbReference type="EMBL" id="UGPZ01000003">
    <property type="protein sequence ID" value="STY93432.1"/>
    <property type="molecule type" value="Genomic_DNA"/>
</dbReference>
<dbReference type="Proteomes" id="UP000254133">
    <property type="component" value="Unassembled WGS sequence"/>
</dbReference>
<dbReference type="Pfam" id="PF07030">
    <property type="entry name" value="Phage_Mu_Gp36"/>
    <property type="match status" value="1"/>
</dbReference>
<evidence type="ECO:0000313" key="2">
    <source>
        <dbReference type="Proteomes" id="UP000254133"/>
    </source>
</evidence>
<gene>
    <name evidence="1" type="ORF">NCTC9426_02162</name>
</gene>
<organism evidence="1 2">
    <name type="scientific">Moraxella bovis</name>
    <dbReference type="NCBI Taxonomy" id="476"/>
    <lineage>
        <taxon>Bacteria</taxon>
        <taxon>Pseudomonadati</taxon>
        <taxon>Pseudomonadota</taxon>
        <taxon>Gammaproteobacteria</taxon>
        <taxon>Moraxellales</taxon>
        <taxon>Moraxellaceae</taxon>
        <taxon>Moraxella</taxon>
    </lineage>
</organism>